<dbReference type="SMART" id="SM00774">
    <property type="entry name" value="WRKY"/>
    <property type="match status" value="1"/>
</dbReference>
<evidence type="ECO:0000256" key="4">
    <source>
        <dbReference type="ARBA" id="ARBA00023163"/>
    </source>
</evidence>
<comment type="subcellular location">
    <subcellularLocation>
        <location evidence="1">Nucleus</location>
    </subcellularLocation>
</comment>
<dbReference type="GO" id="GO:0003700">
    <property type="term" value="F:DNA-binding transcription factor activity"/>
    <property type="evidence" value="ECO:0007669"/>
    <property type="project" value="InterPro"/>
</dbReference>
<keyword evidence="2" id="KW-0805">Transcription regulation</keyword>
<evidence type="ECO:0000256" key="1">
    <source>
        <dbReference type="ARBA" id="ARBA00004123"/>
    </source>
</evidence>
<accession>A0A2U1MUT3</accession>
<dbReference type="PANTHER" id="PTHR32096:SF146">
    <property type="entry name" value="WRKY TRANSCRIPTION FACTOR 19-RELATED"/>
    <property type="match status" value="1"/>
</dbReference>
<keyword evidence="3" id="KW-0238">DNA-binding</keyword>
<dbReference type="Pfam" id="PF03106">
    <property type="entry name" value="WRKY"/>
    <property type="match status" value="1"/>
</dbReference>
<keyword evidence="5" id="KW-0539">Nucleus</keyword>
<sequence length="255" mass="29063">MEINKKKLVETLIKGRNSAKRLQALLHQKVNDDELASVDGLVNEISESFYHGLLVLTPTSTHLGLACNLVFHGKPPAPAIKERRGCYKRRKTIDSRIEVSGTIGDGYSWRKYGQKGILNSKFPRCYFRCTHKHVQGCKALKQVQQLEDDSNMFEIRYIGHHTCAPPNTSSHHRVVLDSKKFKNRHFSQSNPSISTNNQNDAFLKQEDLCYNVSLANDAQLTPAWVWNEIITDDFDESFKSDQTLSDISFDDVMFS</sequence>
<dbReference type="GO" id="GO:0000976">
    <property type="term" value="F:transcription cis-regulatory region binding"/>
    <property type="evidence" value="ECO:0007669"/>
    <property type="project" value="TreeGrafter"/>
</dbReference>
<dbReference type="AlphaFoldDB" id="A0A2U1MUT3"/>
<dbReference type="Proteomes" id="UP000245207">
    <property type="component" value="Unassembled WGS sequence"/>
</dbReference>
<dbReference type="InterPro" id="IPR003657">
    <property type="entry name" value="WRKY_dom"/>
</dbReference>
<evidence type="ECO:0000259" key="6">
    <source>
        <dbReference type="PROSITE" id="PS50811"/>
    </source>
</evidence>
<evidence type="ECO:0000256" key="5">
    <source>
        <dbReference type="ARBA" id="ARBA00023242"/>
    </source>
</evidence>
<dbReference type="SUPFAM" id="SSF118290">
    <property type="entry name" value="WRKY DNA-binding domain"/>
    <property type="match status" value="1"/>
</dbReference>
<comment type="caution">
    <text evidence="7">The sequence shown here is derived from an EMBL/GenBank/DDBJ whole genome shotgun (WGS) entry which is preliminary data.</text>
</comment>
<proteinExistence type="predicted"/>
<dbReference type="InterPro" id="IPR044810">
    <property type="entry name" value="WRKY_plant"/>
</dbReference>
<dbReference type="InterPro" id="IPR036576">
    <property type="entry name" value="WRKY_dom_sf"/>
</dbReference>
<dbReference type="PROSITE" id="PS50811">
    <property type="entry name" value="WRKY"/>
    <property type="match status" value="1"/>
</dbReference>
<dbReference type="EMBL" id="PKPP01004302">
    <property type="protein sequence ID" value="PWA65018.1"/>
    <property type="molecule type" value="Genomic_DNA"/>
</dbReference>
<evidence type="ECO:0000313" key="7">
    <source>
        <dbReference type="EMBL" id="PWA65018.1"/>
    </source>
</evidence>
<evidence type="ECO:0000256" key="2">
    <source>
        <dbReference type="ARBA" id="ARBA00023015"/>
    </source>
</evidence>
<dbReference type="OrthoDB" id="2021064at2759"/>
<evidence type="ECO:0000313" key="8">
    <source>
        <dbReference type="Proteomes" id="UP000245207"/>
    </source>
</evidence>
<dbReference type="STRING" id="35608.A0A2U1MUT3"/>
<keyword evidence="8" id="KW-1185">Reference proteome</keyword>
<dbReference type="PANTHER" id="PTHR32096">
    <property type="entry name" value="WRKY TRANSCRIPTION FACTOR 30-RELATED-RELATED"/>
    <property type="match status" value="1"/>
</dbReference>
<feature type="domain" description="WRKY" evidence="6">
    <location>
        <begin position="98"/>
        <end position="166"/>
    </location>
</feature>
<name>A0A2U1MUT3_ARTAN</name>
<dbReference type="GO" id="GO:0005634">
    <property type="term" value="C:nucleus"/>
    <property type="evidence" value="ECO:0007669"/>
    <property type="project" value="UniProtKB-SubCell"/>
</dbReference>
<reference evidence="7 8" key="1">
    <citation type="journal article" date="2018" name="Mol. Plant">
        <title>The genome of Artemisia annua provides insight into the evolution of Asteraceae family and artemisinin biosynthesis.</title>
        <authorList>
            <person name="Shen Q."/>
            <person name="Zhang L."/>
            <person name="Liao Z."/>
            <person name="Wang S."/>
            <person name="Yan T."/>
            <person name="Shi P."/>
            <person name="Liu M."/>
            <person name="Fu X."/>
            <person name="Pan Q."/>
            <person name="Wang Y."/>
            <person name="Lv Z."/>
            <person name="Lu X."/>
            <person name="Zhang F."/>
            <person name="Jiang W."/>
            <person name="Ma Y."/>
            <person name="Chen M."/>
            <person name="Hao X."/>
            <person name="Li L."/>
            <person name="Tang Y."/>
            <person name="Lv G."/>
            <person name="Zhou Y."/>
            <person name="Sun X."/>
            <person name="Brodelius P.E."/>
            <person name="Rose J.K.C."/>
            <person name="Tang K."/>
        </authorList>
    </citation>
    <scope>NUCLEOTIDE SEQUENCE [LARGE SCALE GENOMIC DNA]</scope>
    <source>
        <strain evidence="8">cv. Huhao1</strain>
        <tissue evidence="7">Leaf</tissue>
    </source>
</reference>
<protein>
    <submittedName>
        <fullName evidence="7">WRKY domain-containing protein</fullName>
    </submittedName>
</protein>
<dbReference type="Gene3D" id="2.20.25.80">
    <property type="entry name" value="WRKY domain"/>
    <property type="match status" value="1"/>
</dbReference>
<organism evidence="7 8">
    <name type="scientific">Artemisia annua</name>
    <name type="common">Sweet wormwood</name>
    <dbReference type="NCBI Taxonomy" id="35608"/>
    <lineage>
        <taxon>Eukaryota</taxon>
        <taxon>Viridiplantae</taxon>
        <taxon>Streptophyta</taxon>
        <taxon>Embryophyta</taxon>
        <taxon>Tracheophyta</taxon>
        <taxon>Spermatophyta</taxon>
        <taxon>Magnoliopsida</taxon>
        <taxon>eudicotyledons</taxon>
        <taxon>Gunneridae</taxon>
        <taxon>Pentapetalae</taxon>
        <taxon>asterids</taxon>
        <taxon>campanulids</taxon>
        <taxon>Asterales</taxon>
        <taxon>Asteraceae</taxon>
        <taxon>Asteroideae</taxon>
        <taxon>Anthemideae</taxon>
        <taxon>Artemisiinae</taxon>
        <taxon>Artemisia</taxon>
    </lineage>
</organism>
<keyword evidence="4" id="KW-0804">Transcription</keyword>
<gene>
    <name evidence="7" type="ORF">CTI12_AA339190</name>
</gene>
<evidence type="ECO:0000256" key="3">
    <source>
        <dbReference type="ARBA" id="ARBA00023125"/>
    </source>
</evidence>